<organism evidence="1 2">
    <name type="scientific">Chaenocephalus aceratus</name>
    <name type="common">Blackfin icefish</name>
    <name type="synonym">Chaenichthys aceratus</name>
    <dbReference type="NCBI Taxonomy" id="36190"/>
    <lineage>
        <taxon>Eukaryota</taxon>
        <taxon>Metazoa</taxon>
        <taxon>Chordata</taxon>
        <taxon>Craniata</taxon>
        <taxon>Vertebrata</taxon>
        <taxon>Euteleostomi</taxon>
        <taxon>Actinopterygii</taxon>
        <taxon>Neopterygii</taxon>
        <taxon>Teleostei</taxon>
        <taxon>Neoteleostei</taxon>
        <taxon>Acanthomorphata</taxon>
        <taxon>Eupercaria</taxon>
        <taxon>Perciformes</taxon>
        <taxon>Notothenioidei</taxon>
        <taxon>Channichthyidae</taxon>
        <taxon>Chaenocephalus</taxon>
    </lineage>
</organism>
<dbReference type="Proteomes" id="UP001057452">
    <property type="component" value="Chromosome 21"/>
</dbReference>
<name>A0ACB9VYU5_CHAAC</name>
<dbReference type="EMBL" id="CM043805">
    <property type="protein sequence ID" value="KAI4805456.1"/>
    <property type="molecule type" value="Genomic_DNA"/>
</dbReference>
<reference evidence="1" key="1">
    <citation type="submission" date="2022-05" db="EMBL/GenBank/DDBJ databases">
        <title>Chromosome-level genome of Chaenocephalus aceratus.</title>
        <authorList>
            <person name="Park H."/>
        </authorList>
    </citation>
    <scope>NUCLEOTIDE SEQUENCE</scope>
    <source>
        <strain evidence="1">KU_202001</strain>
    </source>
</reference>
<comment type="caution">
    <text evidence="1">The sequence shown here is derived from an EMBL/GenBank/DDBJ whole genome shotgun (WGS) entry which is preliminary data.</text>
</comment>
<sequence length="671" mass="75235">MVPVLLNIPAATVFVLGCMCACVPPLQGHRPEHRDPLAAPRSDPQCWDSSSALLLEMRSPRIADTVPSFWDMMLALRSSENDKHTALFWDLARVFWDLYLDCVLSRSHGLGRRHIPALHSLISDTLKMDFQKLLLDVGKDISKDDVKALAYLCTDLLDRNQTSVEARDLFRRLQDKDHLSAERPHLVKELLLIIKRNRLIRDLGLHDFTISNLISPYRKLLYNLSEGITDDDLRNVKFLLIGKLDRRKLEEHVSTLEVFLAMEHMDLIDDTNLKLLETIVQSVCPMLKEKINRFKALQETNISPSAEETGRQRSVSFPNDQNQVPQSLDLERAASCQLAEIFPSMNESTMNTSNTSLDLPEGQACEVLPGLSDLNIGTSSCGFLRGRIDALEMLPSQKNMASSEMKTSLATNTHIEVLGKYPMTAAKRGICLIVNNYKFAQSIKTREGTNLDAEYLLEVFEWLGFETELEKDLKGDEIMSVMLELGRRNHNQMDCLVCCILSHGKEGSVHGVDGQPVEIKRLMERVNGSRCPSLAGKPKLFFIQACQGNSEQKAVYIEADSPAESYIFSDAYKASDTIPADADFLLGMSTVASFVSFRDTRSGTWYIQSLCQNLVQMVLIGCDLGSIMTKVNADVSKKSNGISKQMPQLISTLRKNIVFPIPKARPPSLRP</sequence>
<proteinExistence type="predicted"/>
<evidence type="ECO:0000313" key="2">
    <source>
        <dbReference type="Proteomes" id="UP001057452"/>
    </source>
</evidence>
<protein>
    <submittedName>
        <fullName evidence="1">Uncharacterized protein</fullName>
    </submittedName>
</protein>
<keyword evidence="2" id="KW-1185">Reference proteome</keyword>
<accession>A0ACB9VYU5</accession>
<evidence type="ECO:0000313" key="1">
    <source>
        <dbReference type="EMBL" id="KAI4805456.1"/>
    </source>
</evidence>
<gene>
    <name evidence="1" type="ORF">KUCAC02_010070</name>
</gene>